<dbReference type="AlphaFoldDB" id="A0A814J7V4"/>
<evidence type="ECO:0000313" key="1">
    <source>
        <dbReference type="EMBL" id="CAF0855881.1"/>
    </source>
</evidence>
<accession>A0A814J7V4</accession>
<keyword evidence="5" id="KW-1185">Reference proteome</keyword>
<dbReference type="Proteomes" id="UP000663854">
    <property type="component" value="Unassembled WGS sequence"/>
</dbReference>
<dbReference type="EMBL" id="CAJNOL010000369">
    <property type="protein sequence ID" value="CAF1032339.1"/>
    <property type="molecule type" value="Genomic_DNA"/>
</dbReference>
<reference evidence="3" key="1">
    <citation type="submission" date="2021-02" db="EMBL/GenBank/DDBJ databases">
        <authorList>
            <person name="Nowell W R."/>
        </authorList>
    </citation>
    <scope>NUCLEOTIDE SEQUENCE</scope>
</reference>
<evidence type="ECO:0000313" key="5">
    <source>
        <dbReference type="Proteomes" id="UP000663870"/>
    </source>
</evidence>
<dbReference type="EMBL" id="CAJNOT010000132">
    <property type="protein sequence ID" value="CAF0855881.1"/>
    <property type="molecule type" value="Genomic_DNA"/>
</dbReference>
<dbReference type="EMBL" id="CAJOBD010005971">
    <property type="protein sequence ID" value="CAF4047663.1"/>
    <property type="molecule type" value="Genomic_DNA"/>
</dbReference>
<organism evidence="3 5">
    <name type="scientific">Rotaria sordida</name>
    <dbReference type="NCBI Taxonomy" id="392033"/>
    <lineage>
        <taxon>Eukaryota</taxon>
        <taxon>Metazoa</taxon>
        <taxon>Spiralia</taxon>
        <taxon>Gnathifera</taxon>
        <taxon>Rotifera</taxon>
        <taxon>Eurotatoria</taxon>
        <taxon>Bdelloidea</taxon>
        <taxon>Philodinida</taxon>
        <taxon>Philodinidae</taxon>
        <taxon>Rotaria</taxon>
    </lineage>
</organism>
<dbReference type="EMBL" id="CAJNOH010000259">
    <property type="protein sequence ID" value="CAF0972354.1"/>
    <property type="molecule type" value="Genomic_DNA"/>
</dbReference>
<protein>
    <submittedName>
        <fullName evidence="3">Uncharacterized protein</fullName>
    </submittedName>
</protein>
<gene>
    <name evidence="4" type="ORF">JBS370_LOCUS28863</name>
    <name evidence="3" type="ORF">JXQ802_LOCUS15707</name>
    <name evidence="2" type="ORF">PYM288_LOCUS13176</name>
    <name evidence="1" type="ORF">ZHD862_LOCUS5118</name>
</gene>
<dbReference type="Proteomes" id="UP000663864">
    <property type="component" value="Unassembled WGS sequence"/>
</dbReference>
<evidence type="ECO:0000313" key="3">
    <source>
        <dbReference type="EMBL" id="CAF1032339.1"/>
    </source>
</evidence>
<dbReference type="Proteomes" id="UP000663870">
    <property type="component" value="Unassembled WGS sequence"/>
</dbReference>
<proteinExistence type="predicted"/>
<sequence length="206" mass="24566">MTTSRRNVEKFSCTTSRSLLPTFRRPCYREIITINSICDPENEVFSKWSEEDEQYYNIINKALLNDDLKVLKENVRFINSLRMAIKNNNENEFLKFIVDYLLILDIGYIVQNIINDAKINQLRCIDTVQVKLSSKKCIPACVKIFDSTRNMFVYFYKDSTDIYWSRAEKPNEIFLIAQNMNGYWDAPYRYHYRSGYFIDKGTNQWE</sequence>
<comment type="caution">
    <text evidence="3">The sequence shown here is derived from an EMBL/GenBank/DDBJ whole genome shotgun (WGS) entry which is preliminary data.</text>
</comment>
<dbReference type="Proteomes" id="UP000663836">
    <property type="component" value="Unassembled WGS sequence"/>
</dbReference>
<evidence type="ECO:0000313" key="2">
    <source>
        <dbReference type="EMBL" id="CAF0972354.1"/>
    </source>
</evidence>
<name>A0A814J7V4_9BILA</name>
<evidence type="ECO:0000313" key="4">
    <source>
        <dbReference type="EMBL" id="CAF4047663.1"/>
    </source>
</evidence>